<name>A0A8J6NLL9_9BACT</name>
<sequence length="57" mass="6614">MSKQHPECPLYNHLSCKEIDNPKVCALVRDDKTCLRELPKSKEKNRTTTKGNNEENE</sequence>
<reference evidence="2 3" key="1">
    <citation type="submission" date="2020-08" db="EMBL/GenBank/DDBJ databases">
        <title>Bridging the membrane lipid divide: bacteria of the FCB group superphylum have the potential to synthesize archaeal ether lipids.</title>
        <authorList>
            <person name="Villanueva L."/>
            <person name="Von Meijenfeldt F.A.B."/>
            <person name="Westbye A.B."/>
            <person name="Yadav S."/>
            <person name="Hopmans E.C."/>
            <person name="Dutilh B.E."/>
            <person name="Sinninghe Damste J.S."/>
        </authorList>
    </citation>
    <scope>NUCLEOTIDE SEQUENCE [LARGE SCALE GENOMIC DNA]</scope>
    <source>
        <strain evidence="2">NIOZ-UU30</strain>
    </source>
</reference>
<dbReference type="EMBL" id="JACNJH010000060">
    <property type="protein sequence ID" value="MBC8360059.1"/>
    <property type="molecule type" value="Genomic_DNA"/>
</dbReference>
<feature type="compositionally biased region" description="Basic and acidic residues" evidence="1">
    <location>
        <begin position="37"/>
        <end position="46"/>
    </location>
</feature>
<organism evidence="2 3">
    <name type="scientific">Candidatus Desulfatibia profunda</name>
    <dbReference type="NCBI Taxonomy" id="2841695"/>
    <lineage>
        <taxon>Bacteria</taxon>
        <taxon>Pseudomonadati</taxon>
        <taxon>Thermodesulfobacteriota</taxon>
        <taxon>Desulfobacteria</taxon>
        <taxon>Desulfobacterales</taxon>
        <taxon>Desulfobacterales incertae sedis</taxon>
        <taxon>Candidatus Desulfatibia</taxon>
    </lineage>
</organism>
<comment type="caution">
    <text evidence="2">The sequence shown here is derived from an EMBL/GenBank/DDBJ whole genome shotgun (WGS) entry which is preliminary data.</text>
</comment>
<feature type="region of interest" description="Disordered" evidence="1">
    <location>
        <begin position="37"/>
        <end position="57"/>
    </location>
</feature>
<accession>A0A8J6NLL9</accession>
<evidence type="ECO:0000256" key="1">
    <source>
        <dbReference type="SAM" id="MobiDB-lite"/>
    </source>
</evidence>
<proteinExistence type="predicted"/>
<dbReference type="Proteomes" id="UP000603434">
    <property type="component" value="Unassembled WGS sequence"/>
</dbReference>
<evidence type="ECO:0000313" key="2">
    <source>
        <dbReference type="EMBL" id="MBC8360059.1"/>
    </source>
</evidence>
<dbReference type="AlphaFoldDB" id="A0A8J6NLL9"/>
<gene>
    <name evidence="2" type="ORF">H8E23_01505</name>
</gene>
<evidence type="ECO:0000313" key="3">
    <source>
        <dbReference type="Proteomes" id="UP000603434"/>
    </source>
</evidence>
<protein>
    <submittedName>
        <fullName evidence="2">Uncharacterized protein</fullName>
    </submittedName>
</protein>